<feature type="domain" description="Endoplasmic reticulum vesicle transporter C-terminal" evidence="6">
    <location>
        <begin position="455"/>
        <end position="616"/>
    </location>
</feature>
<evidence type="ECO:0000259" key="6">
    <source>
        <dbReference type="Pfam" id="PF07970"/>
    </source>
</evidence>
<comment type="subcellular location">
    <subcellularLocation>
        <location evidence="5">Endoplasmic reticulum membrane</location>
        <topology evidence="5">Multi-pass membrane protein</topology>
    </subcellularLocation>
    <subcellularLocation>
        <location evidence="5">Endoplasmic reticulum-Golgi intermediate compartment membrane</location>
        <topology evidence="5">Multi-pass membrane protein</topology>
    </subcellularLocation>
    <subcellularLocation>
        <location evidence="5">Golgi apparatus membrane</location>
        <topology evidence="5">Multi-pass membrane protein</topology>
    </subcellularLocation>
    <subcellularLocation>
        <location evidence="1">Membrane</location>
    </subcellularLocation>
</comment>
<keyword evidence="5" id="KW-0333">Golgi apparatus</keyword>
<feature type="domain" description="Endoplasmic reticulum vesicle transporter N-terminal" evidence="7">
    <location>
        <begin position="305"/>
        <end position="387"/>
    </location>
</feature>
<dbReference type="InterPro" id="IPR045888">
    <property type="entry name" value="Erv"/>
</dbReference>
<evidence type="ECO:0000259" key="7">
    <source>
        <dbReference type="Pfam" id="PF13850"/>
    </source>
</evidence>
<dbReference type="GO" id="GO:0005789">
    <property type="term" value="C:endoplasmic reticulum membrane"/>
    <property type="evidence" value="ECO:0007669"/>
    <property type="project" value="UniProtKB-SubCell"/>
</dbReference>
<feature type="transmembrane region" description="Helical" evidence="5">
    <location>
        <begin position="599"/>
        <end position="629"/>
    </location>
</feature>
<evidence type="ECO:0000256" key="1">
    <source>
        <dbReference type="ARBA" id="ARBA00004370"/>
    </source>
</evidence>
<dbReference type="Pfam" id="PF07970">
    <property type="entry name" value="COPIIcoated_ERV"/>
    <property type="match status" value="1"/>
</dbReference>
<sequence length="648" mass="74456">MLGLKRLILWSIVLILAITQILLYIPTFTCTGNLNLPLCTPQFVFSSMDDSSLGKELIDAAREFLRLLSFLTIDMGWKSNDAIKFNNSYGNNDVYSKECLVDTFYRGSSFKVNYHGYCKLRKYKHMTKKVCYSNENNGMDIMTVLMRDIGIQFGELSLLDKNSSVKLGNSVVYTYKIVTRSLFHFINNDRREGNIFTKTILGRQSPIKTTVQNFKDTSRSGGGSSKKKKGLTNFEKIIIIARLFTLFNEGIRIILFIEMVILQIILRTLSPIVDDYDNILPTLDDDWGFIRVSVGSGFIFGCVRYSKTEEQYKKKSSKGGVTTLLTYLFLLFIAYTEFGNYFGGYVEQQYVVDPEIRENVQINLDLYVHLKCEYIHVNVRDSTMDRKIASEELQFEDMPFFIPYDVRVNDLPHIITPEMDEILGEAIPAEFREKIDMRSYYDENDPDTHHHLPELNGCHIFGSVPVNRVSGELQITAKGVGYRDIRTTPSELINFAHVINEFSFGDFYPYIDNPLDASAKFDISDPQAAYVYYTSVVPTIYQKLGAEVDTNQYSVSEYRYHSNDGSMIHSGYVPGIFFRYNFESLTIAVMDKRLTFLQFVVRLVAITSFAIYIASWLFTLIDLFLVTFIGPKWSLHYQPDIQSHGILE</sequence>
<evidence type="ECO:0000313" key="8">
    <source>
        <dbReference type="EMBL" id="KAK5780544.1"/>
    </source>
</evidence>
<dbReference type="PANTHER" id="PTHR10984">
    <property type="entry name" value="ENDOPLASMIC RETICULUM-GOLGI INTERMEDIATE COMPARTMENT PROTEIN"/>
    <property type="match status" value="1"/>
</dbReference>
<feature type="transmembrane region" description="Helical" evidence="5">
    <location>
        <begin position="6"/>
        <end position="25"/>
    </location>
</feature>
<dbReference type="InterPro" id="IPR039542">
    <property type="entry name" value="Erv_N"/>
</dbReference>
<dbReference type="PANTHER" id="PTHR10984:SF81">
    <property type="entry name" value="ER-DERIVED VESICLES PROTEIN ERV41"/>
    <property type="match status" value="1"/>
</dbReference>
<keyword evidence="3 5" id="KW-1133">Transmembrane helix</keyword>
<comment type="caution">
    <text evidence="8">The sequence shown here is derived from an EMBL/GenBank/DDBJ whole genome shotgun (WGS) entry which is preliminary data.</text>
</comment>
<keyword evidence="5" id="KW-0813">Transport</keyword>
<dbReference type="InterPro" id="IPR012936">
    <property type="entry name" value="Erv_C"/>
</dbReference>
<keyword evidence="2 5" id="KW-0812">Transmembrane</keyword>
<evidence type="ECO:0000256" key="3">
    <source>
        <dbReference type="ARBA" id="ARBA00022989"/>
    </source>
</evidence>
<keyword evidence="4 5" id="KW-0472">Membrane</keyword>
<dbReference type="AlphaFoldDB" id="A0AAN7W3R6"/>
<comment type="similarity">
    <text evidence="5">Belongs to the ERGIC family.</text>
</comment>
<proteinExistence type="inferred from homology"/>
<evidence type="ECO:0000256" key="5">
    <source>
        <dbReference type="RuleBase" id="RU369013"/>
    </source>
</evidence>
<gene>
    <name evidence="8" type="ORF">RI543_001664</name>
</gene>
<dbReference type="GO" id="GO:0006890">
    <property type="term" value="P:retrograde vesicle-mediated transport, Golgi to endoplasmic reticulum"/>
    <property type="evidence" value="ECO:0007669"/>
    <property type="project" value="TreeGrafter"/>
</dbReference>
<keyword evidence="5" id="KW-0931">ER-Golgi transport</keyword>
<organism evidence="8 9">
    <name type="scientific">Arxiozyma heterogenica</name>
    <dbReference type="NCBI Taxonomy" id="278026"/>
    <lineage>
        <taxon>Eukaryota</taxon>
        <taxon>Fungi</taxon>
        <taxon>Dikarya</taxon>
        <taxon>Ascomycota</taxon>
        <taxon>Saccharomycotina</taxon>
        <taxon>Saccharomycetes</taxon>
        <taxon>Saccharomycetales</taxon>
        <taxon>Saccharomycetaceae</taxon>
        <taxon>Arxiozyma</taxon>
    </lineage>
</organism>
<dbReference type="Pfam" id="PF13850">
    <property type="entry name" value="ERGIC_N"/>
    <property type="match status" value="1"/>
</dbReference>
<dbReference type="GO" id="GO:0030134">
    <property type="term" value="C:COPII-coated ER to Golgi transport vesicle"/>
    <property type="evidence" value="ECO:0007669"/>
    <property type="project" value="TreeGrafter"/>
</dbReference>
<dbReference type="EMBL" id="JAWIZZ010000040">
    <property type="protein sequence ID" value="KAK5780544.1"/>
    <property type="molecule type" value="Genomic_DNA"/>
</dbReference>
<protein>
    <recommendedName>
        <fullName evidence="5">Endoplasmic reticulum-Golgi intermediate compartment protein</fullName>
    </recommendedName>
</protein>
<comment type="function">
    <text evidence="5">Plays a role in transport between endoplasmic reticulum and Golgi.</text>
</comment>
<evidence type="ECO:0000256" key="2">
    <source>
        <dbReference type="ARBA" id="ARBA00022692"/>
    </source>
</evidence>
<keyword evidence="9" id="KW-1185">Reference proteome</keyword>
<name>A0AAN7W3R6_9SACH</name>
<reference evidence="9" key="1">
    <citation type="submission" date="2023-07" db="EMBL/GenBank/DDBJ databases">
        <title>A draft genome of Kazachstania heterogenica Y-27499.</title>
        <authorList>
            <person name="Donic C."/>
            <person name="Kralova J.S."/>
            <person name="Fidel L."/>
            <person name="Ben-Dor S."/>
            <person name="Jung S."/>
        </authorList>
    </citation>
    <scope>NUCLEOTIDE SEQUENCE [LARGE SCALE GENOMIC DNA]</scope>
    <source>
        <strain evidence="9">Y27499</strain>
    </source>
</reference>
<accession>A0AAN7W3R6</accession>
<dbReference type="GO" id="GO:0006888">
    <property type="term" value="P:endoplasmic reticulum to Golgi vesicle-mediated transport"/>
    <property type="evidence" value="ECO:0007669"/>
    <property type="project" value="UniProtKB-UniRule"/>
</dbReference>
<evidence type="ECO:0000313" key="9">
    <source>
        <dbReference type="Proteomes" id="UP001306508"/>
    </source>
</evidence>
<dbReference type="Proteomes" id="UP001306508">
    <property type="component" value="Unassembled WGS sequence"/>
</dbReference>
<keyword evidence="5" id="KW-0256">Endoplasmic reticulum</keyword>
<dbReference type="GO" id="GO:0000139">
    <property type="term" value="C:Golgi membrane"/>
    <property type="evidence" value="ECO:0007669"/>
    <property type="project" value="UniProtKB-SubCell"/>
</dbReference>
<evidence type="ECO:0000256" key="4">
    <source>
        <dbReference type="ARBA" id="ARBA00023136"/>
    </source>
</evidence>
<dbReference type="GO" id="GO:0033116">
    <property type="term" value="C:endoplasmic reticulum-Golgi intermediate compartment membrane"/>
    <property type="evidence" value="ECO:0007669"/>
    <property type="project" value="UniProtKB-SubCell"/>
</dbReference>